<protein>
    <submittedName>
        <fullName evidence="1">Uncharacterized protein</fullName>
    </submittedName>
</protein>
<organism evidence="1 2">
    <name type="scientific">Penicillium nalgiovense</name>
    <dbReference type="NCBI Taxonomy" id="60175"/>
    <lineage>
        <taxon>Eukaryota</taxon>
        <taxon>Fungi</taxon>
        <taxon>Dikarya</taxon>
        <taxon>Ascomycota</taxon>
        <taxon>Pezizomycotina</taxon>
        <taxon>Eurotiomycetes</taxon>
        <taxon>Eurotiomycetidae</taxon>
        <taxon>Eurotiales</taxon>
        <taxon>Aspergillaceae</taxon>
        <taxon>Penicillium</taxon>
    </lineage>
</organism>
<sequence length="165" mass="18287">MSFSDIGLAKLGAEKFNDDVFNGGLDPQQDWVPEFKPSGGGIDGVLIVFNFGNDKQSIEKVYTKTGTVYENHLEHCGLSFRWMDGISQPIVKGFDDISKQSIGKGITPIDPGVIIIGNEGDKSMPEWAKDGSFMVFRIYQQLVPEFYHWCAMNCPTGVKDTKALE</sequence>
<dbReference type="InterPro" id="IPR011008">
    <property type="entry name" value="Dimeric_a/b-barrel"/>
</dbReference>
<gene>
    <name evidence="1" type="ORF">PENNAL_c0024G03165</name>
</gene>
<evidence type="ECO:0000313" key="1">
    <source>
        <dbReference type="EMBL" id="OQE85337.1"/>
    </source>
</evidence>
<evidence type="ECO:0000313" key="2">
    <source>
        <dbReference type="Proteomes" id="UP000191691"/>
    </source>
</evidence>
<dbReference type="STRING" id="60175.A0A1V6YD23"/>
<name>A0A1V6YD23_PENNA</name>
<dbReference type="EMBL" id="MOOB01000024">
    <property type="protein sequence ID" value="OQE85337.1"/>
    <property type="molecule type" value="Genomic_DNA"/>
</dbReference>
<dbReference type="AlphaFoldDB" id="A0A1V6YD23"/>
<reference evidence="2" key="1">
    <citation type="journal article" date="2017" name="Nat. Microbiol.">
        <title>Global analysis of biosynthetic gene clusters reveals vast potential of secondary metabolite production in Penicillium species.</title>
        <authorList>
            <person name="Nielsen J.C."/>
            <person name="Grijseels S."/>
            <person name="Prigent S."/>
            <person name="Ji B."/>
            <person name="Dainat J."/>
            <person name="Nielsen K.F."/>
            <person name="Frisvad J.C."/>
            <person name="Workman M."/>
            <person name="Nielsen J."/>
        </authorList>
    </citation>
    <scope>NUCLEOTIDE SEQUENCE [LARGE SCALE GENOMIC DNA]</scope>
    <source>
        <strain evidence="2">IBT 13039</strain>
    </source>
</reference>
<keyword evidence="2" id="KW-1185">Reference proteome</keyword>
<comment type="caution">
    <text evidence="1">The sequence shown here is derived from an EMBL/GenBank/DDBJ whole genome shotgun (WGS) entry which is preliminary data.</text>
</comment>
<accession>A0A1V6YD23</accession>
<dbReference type="Proteomes" id="UP000191691">
    <property type="component" value="Unassembled WGS sequence"/>
</dbReference>
<dbReference type="SUPFAM" id="SSF54909">
    <property type="entry name" value="Dimeric alpha+beta barrel"/>
    <property type="match status" value="1"/>
</dbReference>
<proteinExistence type="predicted"/>